<keyword evidence="2" id="KW-1185">Reference proteome</keyword>
<comment type="caution">
    <text evidence="1">The sequence shown here is derived from an EMBL/GenBank/DDBJ whole genome shotgun (WGS) entry which is preliminary data.</text>
</comment>
<dbReference type="Gene3D" id="3.90.1150.30">
    <property type="match status" value="1"/>
</dbReference>
<protein>
    <submittedName>
        <fullName evidence="1">MmcQ/YjbR family DNA-binding protein</fullName>
    </submittedName>
</protein>
<name>A0ABS5EHN3_9PROT</name>
<accession>A0ABS5EHN3</accession>
<keyword evidence="1" id="KW-0238">DNA-binding</keyword>
<evidence type="ECO:0000313" key="2">
    <source>
        <dbReference type="Proteomes" id="UP000698752"/>
    </source>
</evidence>
<evidence type="ECO:0000313" key="1">
    <source>
        <dbReference type="EMBL" id="MBR0650465.1"/>
    </source>
</evidence>
<dbReference type="GO" id="GO:0003677">
    <property type="term" value="F:DNA binding"/>
    <property type="evidence" value="ECO:0007669"/>
    <property type="project" value="UniProtKB-KW"/>
</dbReference>
<organism evidence="1 2">
    <name type="scientific">Neoroseomonas terrae</name>
    <dbReference type="NCBI Taxonomy" id="424799"/>
    <lineage>
        <taxon>Bacteria</taxon>
        <taxon>Pseudomonadati</taxon>
        <taxon>Pseudomonadota</taxon>
        <taxon>Alphaproteobacteria</taxon>
        <taxon>Acetobacterales</taxon>
        <taxon>Acetobacteraceae</taxon>
        <taxon>Neoroseomonas</taxon>
    </lineage>
</organism>
<proteinExistence type="predicted"/>
<dbReference type="Proteomes" id="UP000698752">
    <property type="component" value="Unassembled WGS sequence"/>
</dbReference>
<dbReference type="RefSeq" id="WP_211869133.1">
    <property type="nucleotide sequence ID" value="NZ_JAAEDI010000012.1"/>
</dbReference>
<dbReference type="InterPro" id="IPR038056">
    <property type="entry name" value="YjbR-like_sf"/>
</dbReference>
<gene>
    <name evidence="1" type="ORF">GXW78_12385</name>
</gene>
<sequence length="118" mass="13282">MSAAAQKRLRAICLALPEAAEQETWEAPTWRIRGKIFCMWRPMDDGTGALWCKAPRGVQEMLVEADPARFFRPPYVGPKGWIGLVLDRATDWKEVAALVTRSWRMTAPKRVAATLPEG</sequence>
<dbReference type="EMBL" id="JAAEDI010000012">
    <property type="protein sequence ID" value="MBR0650465.1"/>
    <property type="molecule type" value="Genomic_DNA"/>
</dbReference>
<dbReference type="Pfam" id="PF04237">
    <property type="entry name" value="YjbR"/>
    <property type="match status" value="1"/>
</dbReference>
<dbReference type="InterPro" id="IPR058532">
    <property type="entry name" value="YjbR/MT2646/Rv2570-like"/>
</dbReference>
<reference evidence="2" key="1">
    <citation type="journal article" date="2021" name="Syst. Appl. Microbiol.">
        <title>Roseomonas hellenica sp. nov., isolated from roots of wild-growing Alkanna tinctoria.</title>
        <authorList>
            <person name="Rat A."/>
            <person name="Naranjo H.D."/>
            <person name="Lebbe L."/>
            <person name="Cnockaert M."/>
            <person name="Krigas N."/>
            <person name="Grigoriadou K."/>
            <person name="Maloupa E."/>
            <person name="Willems A."/>
        </authorList>
    </citation>
    <scope>NUCLEOTIDE SEQUENCE [LARGE SCALE GENOMIC DNA]</scope>
    <source>
        <strain evidence="2">LMG 31159</strain>
    </source>
</reference>
<dbReference type="SUPFAM" id="SSF142906">
    <property type="entry name" value="YjbR-like"/>
    <property type="match status" value="1"/>
</dbReference>